<dbReference type="Gene3D" id="2.40.50.180">
    <property type="entry name" value="CheA-289, Domain 4"/>
    <property type="match status" value="2"/>
</dbReference>
<accession>A0A0J6RWU2</accession>
<dbReference type="Proteomes" id="UP000035929">
    <property type="component" value="Unassembled WGS sequence"/>
</dbReference>
<sequence>MSEAGPARFLVVALGAEGTRVAIPAERVRALAPVPALTRVPRGPAALAGLAERRGTALPVLDLARLVVPNAGPVPPGRMVLAEAGEPVGLLVARVAGLARDPGGAAILDLPGLIAGLRPRRAMGSAETAVPVAEPAAPRAAPMRALLALEAAGRSYALPLDAVEAVTRRPDTVSADPAGGPVALGAMPWHGRTLPLLCLSTCLGLGGAPGTRVAVLGRIGLVAERIGPVLRVRPEAIDPVPRALRRQGSTSSVSTHVTATALAAGFVRLDDGSLVCLLSPDALTGESTPDRAPAVPVAAGPEPMVVIDLAGSAYGLPAGAVREVRPAPDALTSVPGAPDGFAGMLALRGGILPVLDLRCRLGLPPGAATMRRRLVVIEAAGLRAGLLVDGAARLVRPDTGAV</sequence>
<dbReference type="EMBL" id="LABX01000316">
    <property type="protein sequence ID" value="KMO27325.1"/>
    <property type="molecule type" value="Genomic_DNA"/>
</dbReference>
<dbReference type="SUPFAM" id="SSF50341">
    <property type="entry name" value="CheW-like"/>
    <property type="match status" value="3"/>
</dbReference>
<reference evidence="2 3" key="1">
    <citation type="submission" date="2015-03" db="EMBL/GenBank/DDBJ databases">
        <title>Genome sequencing of Methylobacterium aquaticum DSM16371 type strain.</title>
        <authorList>
            <person name="Chaudhry V."/>
            <person name="Patil P.B."/>
        </authorList>
    </citation>
    <scope>NUCLEOTIDE SEQUENCE [LARGE SCALE GENOMIC DNA]</scope>
    <source>
        <strain evidence="2 3">DSM 16371</strain>
    </source>
</reference>
<name>A0A0J6RWU2_9HYPH</name>
<dbReference type="AlphaFoldDB" id="A0A0J6RWU2"/>
<evidence type="ECO:0000313" key="3">
    <source>
        <dbReference type="Proteomes" id="UP000035929"/>
    </source>
</evidence>
<comment type="caution">
    <text evidence="2">The sequence shown here is derived from an EMBL/GenBank/DDBJ whole genome shotgun (WGS) entry which is preliminary data.</text>
</comment>
<protein>
    <recommendedName>
        <fullName evidence="1">CheW-like domain-containing protein</fullName>
    </recommendedName>
</protein>
<dbReference type="SMART" id="SM00260">
    <property type="entry name" value="CheW"/>
    <property type="match status" value="3"/>
</dbReference>
<dbReference type="GO" id="GO:0006935">
    <property type="term" value="P:chemotaxis"/>
    <property type="evidence" value="ECO:0007669"/>
    <property type="project" value="InterPro"/>
</dbReference>
<dbReference type="Pfam" id="PF01584">
    <property type="entry name" value="CheW"/>
    <property type="match status" value="3"/>
</dbReference>
<dbReference type="PANTHER" id="PTHR22617:SF23">
    <property type="entry name" value="CHEMOTAXIS PROTEIN CHEW"/>
    <property type="match status" value="1"/>
</dbReference>
<dbReference type="RefSeq" id="WP_048467665.1">
    <property type="nucleotide sequence ID" value="NZ_LABX01000316.1"/>
</dbReference>
<dbReference type="InterPro" id="IPR036061">
    <property type="entry name" value="CheW-like_dom_sf"/>
</dbReference>
<feature type="domain" description="CheW-like" evidence="1">
    <location>
        <begin position="301"/>
        <end position="402"/>
    </location>
</feature>
<dbReference type="InterPro" id="IPR002545">
    <property type="entry name" value="CheW-lke_dom"/>
</dbReference>
<feature type="non-terminal residue" evidence="2">
    <location>
        <position position="402"/>
    </location>
</feature>
<gene>
    <name evidence="2" type="ORF">VP06_31065</name>
</gene>
<feature type="domain" description="CheW-like" evidence="1">
    <location>
        <begin position="143"/>
        <end position="289"/>
    </location>
</feature>
<dbReference type="PROSITE" id="PS50851">
    <property type="entry name" value="CHEW"/>
    <property type="match status" value="3"/>
</dbReference>
<dbReference type="GO" id="GO:0005829">
    <property type="term" value="C:cytosol"/>
    <property type="evidence" value="ECO:0007669"/>
    <property type="project" value="TreeGrafter"/>
</dbReference>
<feature type="domain" description="CheW-like" evidence="1">
    <location>
        <begin position="6"/>
        <end position="152"/>
    </location>
</feature>
<evidence type="ECO:0000259" key="1">
    <source>
        <dbReference type="PROSITE" id="PS50851"/>
    </source>
</evidence>
<dbReference type="Gene3D" id="2.30.30.40">
    <property type="entry name" value="SH3 Domains"/>
    <property type="match status" value="2"/>
</dbReference>
<organism evidence="2 3">
    <name type="scientific">Methylobacterium aquaticum</name>
    <dbReference type="NCBI Taxonomy" id="270351"/>
    <lineage>
        <taxon>Bacteria</taxon>
        <taxon>Pseudomonadati</taxon>
        <taxon>Pseudomonadota</taxon>
        <taxon>Alphaproteobacteria</taxon>
        <taxon>Hyphomicrobiales</taxon>
        <taxon>Methylobacteriaceae</taxon>
        <taxon>Methylobacterium</taxon>
    </lineage>
</organism>
<evidence type="ECO:0000313" key="2">
    <source>
        <dbReference type="EMBL" id="KMO27325.1"/>
    </source>
</evidence>
<dbReference type="InterPro" id="IPR039315">
    <property type="entry name" value="CheW"/>
</dbReference>
<proteinExistence type="predicted"/>
<dbReference type="OrthoDB" id="3291462at2"/>
<dbReference type="GO" id="GO:0007165">
    <property type="term" value="P:signal transduction"/>
    <property type="evidence" value="ECO:0007669"/>
    <property type="project" value="InterPro"/>
</dbReference>
<dbReference type="PANTHER" id="PTHR22617">
    <property type="entry name" value="CHEMOTAXIS SENSOR HISTIDINE KINASE-RELATED"/>
    <property type="match status" value="1"/>
</dbReference>